<name>A0ABX3G061_9ACTN</name>
<comment type="caution">
    <text evidence="1">The sequence shown here is derived from an EMBL/GenBank/DDBJ whole genome shotgun (WGS) entry which is preliminary data.</text>
</comment>
<reference evidence="1 2" key="1">
    <citation type="submission" date="2016-01" db="EMBL/GenBank/DDBJ databases">
        <title>Streptomyces amritsarensis strain MTCC 11845 genome sequencing and assembly.</title>
        <authorList>
            <person name="Sharma D."/>
            <person name="Nair G.R."/>
            <person name="Kaur G."/>
            <person name="Manhas R.K."/>
            <person name="Mayilraj S."/>
        </authorList>
    </citation>
    <scope>NUCLEOTIDE SEQUENCE [LARGE SCALE GENOMIC DNA]</scope>
    <source>
        <strain evidence="1 2">MTCC 11845</strain>
    </source>
</reference>
<organism evidence="1 2">
    <name type="scientific">Streptomyces amritsarensis</name>
    <dbReference type="NCBI Taxonomy" id="681158"/>
    <lineage>
        <taxon>Bacteria</taxon>
        <taxon>Bacillati</taxon>
        <taxon>Actinomycetota</taxon>
        <taxon>Actinomycetes</taxon>
        <taxon>Kitasatosporales</taxon>
        <taxon>Streptomycetaceae</taxon>
        <taxon>Streptomyces</taxon>
    </lineage>
</organism>
<protein>
    <submittedName>
        <fullName evidence="1">Uncharacterized protein</fullName>
    </submittedName>
</protein>
<dbReference type="SUPFAM" id="SSF56059">
    <property type="entry name" value="Glutathione synthetase ATP-binding domain-like"/>
    <property type="match status" value="1"/>
</dbReference>
<keyword evidence="2" id="KW-1185">Reference proteome</keyword>
<proteinExistence type="predicted"/>
<accession>A0ABX3G061</accession>
<dbReference type="Proteomes" id="UP000187151">
    <property type="component" value="Unassembled WGS sequence"/>
</dbReference>
<dbReference type="EMBL" id="MQUR01000062">
    <property type="protein sequence ID" value="OLZ62096.1"/>
    <property type="molecule type" value="Genomic_DNA"/>
</dbReference>
<gene>
    <name evidence="1" type="ORF">AVW11_23795</name>
</gene>
<evidence type="ECO:0000313" key="1">
    <source>
        <dbReference type="EMBL" id="OLZ62096.1"/>
    </source>
</evidence>
<evidence type="ECO:0000313" key="2">
    <source>
        <dbReference type="Proteomes" id="UP000187151"/>
    </source>
</evidence>
<sequence length="457" mass="48748">MGGPPVSDVRVTDLYDTLPAQVCDRIDALGREHWRRGHAGVPRPADSWCPTRPLLLDADAYALVGAVADRAAGLVLDACLRRVSTAGELLDALSMARTQFPLLDPAEPLTERLLTSIRADVMVERGVPRVVELNIDGAIGGAIEADLVARQFQEVYSGAPGGQDPSGWPLRTPPSAVDAFFTELVSFLGLSEGDCLVVPVFREDGLDHLADLDDFISFLAPMAERGKAHGITVTGYPLDGLTLDDGRRLRAGEHVAHGVFRLFLPVEQAGAGLDALGGALRAGTARMYTPEATSPVSDKRVLAWIWEDLDLLDPADRDFVRRHVPYTVIAGAGALGRDRSSLVLKPGDGYGGAGVTLGRSVEREVWRERLVAAAASGDHVLQQVVDGDLVTFEFAHDTTGEIRSAAVPCVLGPMMYGRRLSGIYVRHAGPRPGDLINTHQGAASNSVLIVDSPTAGR</sequence>